<name>A0ABQ8JWH3_DERPT</name>
<organism evidence="2 3">
    <name type="scientific">Dermatophagoides pteronyssinus</name>
    <name type="common">European house dust mite</name>
    <dbReference type="NCBI Taxonomy" id="6956"/>
    <lineage>
        <taxon>Eukaryota</taxon>
        <taxon>Metazoa</taxon>
        <taxon>Ecdysozoa</taxon>
        <taxon>Arthropoda</taxon>
        <taxon>Chelicerata</taxon>
        <taxon>Arachnida</taxon>
        <taxon>Acari</taxon>
        <taxon>Acariformes</taxon>
        <taxon>Sarcoptiformes</taxon>
        <taxon>Astigmata</taxon>
        <taxon>Psoroptidia</taxon>
        <taxon>Analgoidea</taxon>
        <taxon>Pyroglyphidae</taxon>
        <taxon>Dermatophagoidinae</taxon>
        <taxon>Dermatophagoides</taxon>
    </lineage>
</organism>
<sequence>MTFTLFIWHGLLLSSIVIIIIVVALYKQTKQELIKSYHDRNGYWFSKIHIKTNGNSEKK</sequence>
<reference evidence="2 3" key="1">
    <citation type="journal article" date="2018" name="J. Allergy Clin. Immunol.">
        <title>High-quality assembly of Dermatophagoides pteronyssinus genome and transcriptome reveals a wide range of novel allergens.</title>
        <authorList>
            <person name="Liu X.Y."/>
            <person name="Yang K.Y."/>
            <person name="Wang M.Q."/>
            <person name="Kwok J.S."/>
            <person name="Zeng X."/>
            <person name="Yang Z."/>
            <person name="Xiao X.J."/>
            <person name="Lau C.P."/>
            <person name="Li Y."/>
            <person name="Huang Z.M."/>
            <person name="Ba J.G."/>
            <person name="Yim A.K."/>
            <person name="Ouyang C.Y."/>
            <person name="Ngai S.M."/>
            <person name="Chan T.F."/>
            <person name="Leung E.L."/>
            <person name="Liu L."/>
            <person name="Liu Z.G."/>
            <person name="Tsui S.K."/>
        </authorList>
    </citation>
    <scope>NUCLEOTIDE SEQUENCE [LARGE SCALE GENOMIC DNA]</scope>
    <source>
        <strain evidence="2">Derp</strain>
    </source>
</reference>
<protein>
    <submittedName>
        <fullName evidence="2">Uncharacterized protein</fullName>
    </submittedName>
</protein>
<keyword evidence="1" id="KW-0472">Membrane</keyword>
<proteinExistence type="predicted"/>
<evidence type="ECO:0000313" key="3">
    <source>
        <dbReference type="Proteomes" id="UP000887458"/>
    </source>
</evidence>
<keyword evidence="1" id="KW-1133">Transmembrane helix</keyword>
<evidence type="ECO:0000313" key="2">
    <source>
        <dbReference type="EMBL" id="KAH9426775.1"/>
    </source>
</evidence>
<dbReference type="Proteomes" id="UP000887458">
    <property type="component" value="Unassembled WGS sequence"/>
</dbReference>
<gene>
    <name evidence="2" type="ORF">DERP_002875</name>
</gene>
<reference evidence="2 3" key="2">
    <citation type="journal article" date="2022" name="Mol. Biol. Evol.">
        <title>Comparative Genomics Reveals Insights into the Divergent Evolution of Astigmatic Mites and Household Pest Adaptations.</title>
        <authorList>
            <person name="Xiong Q."/>
            <person name="Wan A.T."/>
            <person name="Liu X."/>
            <person name="Fung C.S."/>
            <person name="Xiao X."/>
            <person name="Malainual N."/>
            <person name="Hou J."/>
            <person name="Wang L."/>
            <person name="Wang M."/>
            <person name="Yang K.Y."/>
            <person name="Cui Y."/>
            <person name="Leung E.L."/>
            <person name="Nong W."/>
            <person name="Shin S.K."/>
            <person name="Au S.W."/>
            <person name="Jeong K.Y."/>
            <person name="Chew F.T."/>
            <person name="Hui J.H."/>
            <person name="Leung T.F."/>
            <person name="Tungtrongchitr A."/>
            <person name="Zhong N."/>
            <person name="Liu Z."/>
            <person name="Tsui S.K."/>
        </authorList>
    </citation>
    <scope>NUCLEOTIDE SEQUENCE [LARGE SCALE GENOMIC DNA]</scope>
    <source>
        <strain evidence="2">Derp</strain>
    </source>
</reference>
<comment type="caution">
    <text evidence="2">The sequence shown here is derived from an EMBL/GenBank/DDBJ whole genome shotgun (WGS) entry which is preliminary data.</text>
</comment>
<accession>A0ABQ8JWH3</accession>
<keyword evidence="3" id="KW-1185">Reference proteome</keyword>
<evidence type="ECO:0000256" key="1">
    <source>
        <dbReference type="SAM" id="Phobius"/>
    </source>
</evidence>
<keyword evidence="1" id="KW-0812">Transmembrane</keyword>
<feature type="transmembrane region" description="Helical" evidence="1">
    <location>
        <begin position="6"/>
        <end position="26"/>
    </location>
</feature>
<dbReference type="EMBL" id="NJHN03000008">
    <property type="protein sequence ID" value="KAH9426775.1"/>
    <property type="molecule type" value="Genomic_DNA"/>
</dbReference>